<evidence type="ECO:0000256" key="1">
    <source>
        <dbReference type="SAM" id="Phobius"/>
    </source>
</evidence>
<reference evidence="2 3" key="1">
    <citation type="submission" date="2023-07" db="EMBL/GenBank/DDBJ databases">
        <title>Genomic Encyclopedia of Type Strains, Phase IV (KMG-IV): sequencing the most valuable type-strain genomes for metagenomic binning, comparative biology and taxonomic classification.</title>
        <authorList>
            <person name="Goeker M."/>
        </authorList>
    </citation>
    <scope>NUCLEOTIDE SEQUENCE [LARGE SCALE GENOMIC DNA]</scope>
    <source>
        <strain evidence="2 3">DSM 23494</strain>
    </source>
</reference>
<accession>A0ABU0AH77</accession>
<dbReference type="EMBL" id="JAUSUB010000009">
    <property type="protein sequence ID" value="MDQ0270608.1"/>
    <property type="molecule type" value="Genomic_DNA"/>
</dbReference>
<gene>
    <name evidence="2" type="ORF">J2S17_002483</name>
</gene>
<evidence type="ECO:0000313" key="3">
    <source>
        <dbReference type="Proteomes" id="UP001238088"/>
    </source>
</evidence>
<keyword evidence="1" id="KW-1133">Transmembrane helix</keyword>
<keyword evidence="3" id="KW-1185">Reference proteome</keyword>
<sequence>MAVFCAIGLFIFASMLLIVTGIGVFNGAIASLVAVMVICGLASIMNIMWFVVAFRSNNHRSVTVSH</sequence>
<comment type="caution">
    <text evidence="2">The sequence shown here is derived from an EMBL/GenBank/DDBJ whole genome shotgun (WGS) entry which is preliminary data.</text>
</comment>
<dbReference type="Proteomes" id="UP001238088">
    <property type="component" value="Unassembled WGS sequence"/>
</dbReference>
<protein>
    <submittedName>
        <fullName evidence="2">Uncharacterized protein</fullName>
    </submittedName>
</protein>
<name>A0ABU0AH77_9BACI</name>
<organism evidence="2 3">
    <name type="scientific">Cytobacillus purgationiresistens</name>
    <dbReference type="NCBI Taxonomy" id="863449"/>
    <lineage>
        <taxon>Bacteria</taxon>
        <taxon>Bacillati</taxon>
        <taxon>Bacillota</taxon>
        <taxon>Bacilli</taxon>
        <taxon>Bacillales</taxon>
        <taxon>Bacillaceae</taxon>
        <taxon>Cytobacillus</taxon>
    </lineage>
</organism>
<keyword evidence="1" id="KW-0812">Transmembrane</keyword>
<keyword evidence="1" id="KW-0472">Membrane</keyword>
<proteinExistence type="predicted"/>
<feature type="transmembrane region" description="Helical" evidence="1">
    <location>
        <begin position="28"/>
        <end position="52"/>
    </location>
</feature>
<evidence type="ECO:0000313" key="2">
    <source>
        <dbReference type="EMBL" id="MDQ0270608.1"/>
    </source>
</evidence>